<feature type="region of interest" description="Disordered" evidence="1">
    <location>
        <begin position="1378"/>
        <end position="1481"/>
    </location>
</feature>
<gene>
    <name evidence="2" type="ORF">C1SCF055_LOCUS24328</name>
</gene>
<keyword evidence="4" id="KW-1185">Reference proteome</keyword>
<proteinExistence type="predicted"/>
<organism evidence="2">
    <name type="scientific">Cladocopium goreaui</name>
    <dbReference type="NCBI Taxonomy" id="2562237"/>
    <lineage>
        <taxon>Eukaryota</taxon>
        <taxon>Sar</taxon>
        <taxon>Alveolata</taxon>
        <taxon>Dinophyceae</taxon>
        <taxon>Suessiales</taxon>
        <taxon>Symbiodiniaceae</taxon>
        <taxon>Cladocopium</taxon>
    </lineage>
</organism>
<feature type="compositionally biased region" description="Low complexity" evidence="1">
    <location>
        <begin position="1395"/>
        <end position="1425"/>
    </location>
</feature>
<accession>A0A9P1CUZ5</accession>
<feature type="compositionally biased region" description="Basic and acidic residues" evidence="1">
    <location>
        <begin position="1462"/>
        <end position="1478"/>
    </location>
</feature>
<comment type="caution">
    <text evidence="2">The sequence shown here is derived from an EMBL/GenBank/DDBJ whole genome shotgun (WGS) entry which is preliminary data.</text>
</comment>
<sequence>MSDVAPRFAWVCTHGESQRWGNRPDGGSYKTDWNSCSLARVDDVNADRDAGLHLARAVLPKKCADLVLGLVLVKPAFVYHALCHLSNAEQTQQTFWASVFGNSLHGKLYFFAREPGTPAFALSEPVNMPIVDKRRLKTFFGLLDVGAGIDLSNLLEKILPQDMMPMASQCQFCARLPAYFAWELVSGHTSSFALPDPDVEDLFHNSKRMRSRMVGWSHWPGSFDAFEPPPFMDQSEDFSSESAGRIAGLIRSLASRIPRDEDDAETFQECSLAVNTLLRVRDELSTEGLHQGVVQLQGRVSSAKRLPYQAAYLIKTLLVCNHLRDASDLKKVLRRAIEMVLPKSLTQEIIAKFFHPRHAPKIPSASSITRARFILDVALMLFNRERNCKEIDRQQETIRFAMVDSSVQGHYNLELLRVVSVDSSEVVELFLDAQQCLTESERFTSDVFAGRVDPVVWLLYMEAEEQRMLNMNSRMRLDLFPAVALGNQQLYHKFHAVAHSLFLETGSAGSLALYSSQISAFCTDQGTEFALPKIPAVPIQSLFGFLKPGDADTDWADWAPAMRDFGEGDRDALTEPCVGGVASLLVSWEFCLLQFGWDAAKYKGGRGVTAPNEGEDSHQFGVDIAVVDEAIKSQLFWARLKMLESLAIVLRKCLAWAEDCPCHSNGNAVLQREDIPKLWASCPVRGCRAPELAAGDFFSMFNGHVDQSSAALLLSLPRDLNQGDRMNLLHDFESGKNHLHFVFRLRLAHWNEWPWKIYGCAHPSQFVHKKFIEDCLGVGAQQVASCPLLQELHSESVSAEAHAYLLEGGEFPSYPNLCRFMAKLFFCPTAERAVEGDHAIVHRKVALARNHTIAYISSSRRMATLQGLIDSDPENLTKLAKLMHSVHSPALALNELGFANHPSAAIIGNYRDPMHMKIVYHADPATLFRCAPDWSDLIPPSNPDLFAIQDSNGTGGKADGDNLDPRDEKSSALVAYQGESSRSQEIVRRYILQSMKVWLRDDQDKIAAENCRFVYSFPFCPAAIKSLGIIFDNTALKRSLSQSGVLFAQILRTGVGDIKVPHPNDFNRSNLAVVFLEVTKFDQVADSVMVRSDPIHIDASIPEPVTTGSSTPFVLCLDAFPLDTLMKMRRWEVEPELNVSIKLADGMDPDIYGTPYCSKLLADLLAEGSFFLQGNSEGFDVKQSILTDMRNRGLTEQDDNAGWALTSDGRCAVSVSYLLKKRQKLVRIRSGISLQDMETVELLIQMQNDKWKPELVDGKKSDIAKKFYVHDESEKIWYQPGGKDSVCREYLILLLTASSHLQPVPHLQPTEVYLKLLGKETKSKKRKSTLLFVGDEDIWFDEQLAKPSSRRVTAVEKKPRKTLLESLQDVDADQLQGRLTDSGTGRAGSIGVVQPADCSGSSDSSDSSSPAASAGKLSARSSSAGSGAGQNDSESESGDSTRSSTSSSSSTSGPNNPSSSKPESKSQKQGATRRDRNSEYWGAFRFTPTKTGWQCTCSSHESDGKAHCTKTRSSNVMGSEMALRMLKTWALWGKDATSKDDHQQRIWKKVCDAQKSNTLPSIESLDKQV</sequence>
<name>A0A9P1CUZ5_9DINO</name>
<dbReference type="EMBL" id="CAMXCT020002413">
    <property type="protein sequence ID" value="CAL1151368.1"/>
    <property type="molecule type" value="Genomic_DNA"/>
</dbReference>
<protein>
    <submittedName>
        <fullName evidence="2">Uncharacterized protein</fullName>
    </submittedName>
</protein>
<dbReference type="OrthoDB" id="421251at2759"/>
<reference evidence="2" key="1">
    <citation type="submission" date="2022-10" db="EMBL/GenBank/DDBJ databases">
        <authorList>
            <person name="Chen Y."/>
            <person name="Dougan E. K."/>
            <person name="Chan C."/>
            <person name="Rhodes N."/>
            <person name="Thang M."/>
        </authorList>
    </citation>
    <scope>NUCLEOTIDE SEQUENCE</scope>
</reference>
<evidence type="ECO:0000313" key="2">
    <source>
        <dbReference type="EMBL" id="CAI3997993.1"/>
    </source>
</evidence>
<dbReference type="EMBL" id="CAMXCT010002413">
    <property type="protein sequence ID" value="CAI3997993.1"/>
    <property type="molecule type" value="Genomic_DNA"/>
</dbReference>
<feature type="compositionally biased region" description="Low complexity" evidence="1">
    <location>
        <begin position="1438"/>
        <end position="1461"/>
    </location>
</feature>
<evidence type="ECO:0000256" key="1">
    <source>
        <dbReference type="SAM" id="MobiDB-lite"/>
    </source>
</evidence>
<evidence type="ECO:0000313" key="4">
    <source>
        <dbReference type="Proteomes" id="UP001152797"/>
    </source>
</evidence>
<reference evidence="3 4" key="2">
    <citation type="submission" date="2024-05" db="EMBL/GenBank/DDBJ databases">
        <authorList>
            <person name="Chen Y."/>
            <person name="Shah S."/>
            <person name="Dougan E. K."/>
            <person name="Thang M."/>
            <person name="Chan C."/>
        </authorList>
    </citation>
    <scope>NUCLEOTIDE SEQUENCE [LARGE SCALE GENOMIC DNA]</scope>
</reference>
<evidence type="ECO:0000313" key="3">
    <source>
        <dbReference type="EMBL" id="CAL4785305.1"/>
    </source>
</evidence>
<dbReference type="EMBL" id="CAMXCT030002413">
    <property type="protein sequence ID" value="CAL4785305.1"/>
    <property type="molecule type" value="Genomic_DNA"/>
</dbReference>
<dbReference type="Proteomes" id="UP001152797">
    <property type="component" value="Unassembled WGS sequence"/>
</dbReference>